<dbReference type="OMA" id="GYTIHWY"/>
<feature type="domain" description="Ig-like" evidence="2">
    <location>
        <begin position="22"/>
        <end position="115"/>
    </location>
</feature>
<reference evidence="3" key="2">
    <citation type="submission" date="2025-08" db="UniProtKB">
        <authorList>
            <consortium name="Ensembl"/>
        </authorList>
    </citation>
    <scope>IDENTIFICATION</scope>
    <source>
        <strain evidence="3">Hereford</strain>
    </source>
</reference>
<feature type="signal peptide" evidence="1">
    <location>
        <begin position="1"/>
        <end position="25"/>
    </location>
</feature>
<evidence type="ECO:0000259" key="2">
    <source>
        <dbReference type="PROSITE" id="PS50835"/>
    </source>
</evidence>
<dbReference type="GO" id="GO:0006955">
    <property type="term" value="P:immune response"/>
    <property type="evidence" value="ECO:0000318"/>
    <property type="project" value="GO_Central"/>
</dbReference>
<reference evidence="3" key="3">
    <citation type="submission" date="2025-09" db="UniProtKB">
        <authorList>
            <consortium name="Ensembl"/>
        </authorList>
    </citation>
    <scope>IDENTIFICATION</scope>
    <source>
        <strain evidence="3">Hereford</strain>
    </source>
</reference>
<dbReference type="Pfam" id="PF07686">
    <property type="entry name" value="V-set"/>
    <property type="match status" value="1"/>
</dbReference>
<dbReference type="GO" id="GO:0019814">
    <property type="term" value="C:immunoglobulin complex"/>
    <property type="evidence" value="ECO:0000318"/>
    <property type="project" value="GO_Central"/>
</dbReference>
<dbReference type="Gene3D" id="2.60.40.10">
    <property type="entry name" value="Immunoglobulins"/>
    <property type="match status" value="1"/>
</dbReference>
<organism evidence="3 4">
    <name type="scientific">Bos taurus</name>
    <name type="common">Bovine</name>
    <dbReference type="NCBI Taxonomy" id="9913"/>
    <lineage>
        <taxon>Eukaryota</taxon>
        <taxon>Metazoa</taxon>
        <taxon>Chordata</taxon>
        <taxon>Craniata</taxon>
        <taxon>Vertebrata</taxon>
        <taxon>Euteleostomi</taxon>
        <taxon>Mammalia</taxon>
        <taxon>Eutheria</taxon>
        <taxon>Laurasiatheria</taxon>
        <taxon>Artiodactyla</taxon>
        <taxon>Ruminantia</taxon>
        <taxon>Pecora</taxon>
        <taxon>Bovidae</taxon>
        <taxon>Bovinae</taxon>
        <taxon>Bos</taxon>
    </lineage>
</organism>
<dbReference type="AlphaFoldDB" id="A0A3Q1M968"/>
<name>A0A3Q1M968_BOVIN</name>
<accession>A0A3Q1M968</accession>
<dbReference type="InterPro" id="IPR036179">
    <property type="entry name" value="Ig-like_dom_sf"/>
</dbReference>
<dbReference type="InterPro" id="IPR013106">
    <property type="entry name" value="Ig_V-set"/>
</dbReference>
<sequence length="152" mass="16042">MAWTPLSLLTPLLHCTGFLSQPALTQPPSASASLGASAKLTCTLSSGYSSYYVDWHQKQKPGCPPHDLLMFKSDSDKPQGSGVPSHFSGSKAASANAGPPFISGLQPEAEADYNCYCPQNTAFTRCCRPRAALCPPSRSCHCCSAWTVSNAG</sequence>
<evidence type="ECO:0000313" key="4">
    <source>
        <dbReference type="Proteomes" id="UP000009136"/>
    </source>
</evidence>
<feature type="chain" id="PRO_5018789319" description="Ig-like domain-containing protein" evidence="1">
    <location>
        <begin position="26"/>
        <end position="152"/>
    </location>
</feature>
<dbReference type="SUPFAM" id="SSF48726">
    <property type="entry name" value="Immunoglobulin"/>
    <property type="match status" value="1"/>
</dbReference>
<dbReference type="FunCoup" id="A0A3Q1M968">
    <property type="interactions" value="5"/>
</dbReference>
<dbReference type="PANTHER" id="PTHR23267">
    <property type="entry name" value="IMMUNOGLOBULIN LIGHT CHAIN"/>
    <property type="match status" value="1"/>
</dbReference>
<keyword evidence="4" id="KW-1185">Reference proteome</keyword>
<dbReference type="Ensembl" id="ENSBTAT00000068389.1">
    <property type="protein sequence ID" value="ENSBTAP00000064980.1"/>
    <property type="gene ID" value="ENSBTAG00000055142.1"/>
</dbReference>
<evidence type="ECO:0000256" key="1">
    <source>
        <dbReference type="SAM" id="SignalP"/>
    </source>
</evidence>
<protein>
    <recommendedName>
        <fullName evidence="2">Ig-like domain-containing protein</fullName>
    </recommendedName>
</protein>
<dbReference type="InterPro" id="IPR013783">
    <property type="entry name" value="Ig-like_fold"/>
</dbReference>
<keyword evidence="1" id="KW-0732">Signal</keyword>
<evidence type="ECO:0000313" key="3">
    <source>
        <dbReference type="Ensembl" id="ENSBTAP00000064980.1"/>
    </source>
</evidence>
<dbReference type="InterPro" id="IPR050150">
    <property type="entry name" value="IgV_Light_Chain"/>
</dbReference>
<dbReference type="InterPro" id="IPR007110">
    <property type="entry name" value="Ig-like_dom"/>
</dbReference>
<dbReference type="Proteomes" id="UP000009136">
    <property type="component" value="Unassembled WGS sequence"/>
</dbReference>
<proteinExistence type="predicted"/>
<dbReference type="VEuPathDB" id="HostDB:ENSBTAG00000055142"/>
<dbReference type="GeneTree" id="ENSGT00940000153520"/>
<dbReference type="PROSITE" id="PS50835">
    <property type="entry name" value="IG_LIKE"/>
    <property type="match status" value="1"/>
</dbReference>
<dbReference type="InParanoid" id="A0A3Q1M968"/>
<reference evidence="3" key="1">
    <citation type="submission" date="2018-03" db="EMBL/GenBank/DDBJ databases">
        <title>ARS-UCD1.2.</title>
        <authorList>
            <person name="Rosen B.D."/>
            <person name="Bickhart D.M."/>
            <person name="Koren S."/>
            <person name="Schnabel R.D."/>
            <person name="Hall R."/>
            <person name="Zimin A."/>
            <person name="Dreischer C."/>
            <person name="Schultheiss S."/>
            <person name="Schroeder S.G."/>
            <person name="Elsik C.G."/>
            <person name="Couldrey C."/>
            <person name="Liu G.E."/>
            <person name="Van Tassell C.P."/>
            <person name="Phillippy A.M."/>
            <person name="Smith T.P.L."/>
            <person name="Medrano J.F."/>
        </authorList>
    </citation>
    <scope>NUCLEOTIDE SEQUENCE [LARGE SCALE GENOMIC DNA]</scope>
    <source>
        <strain evidence="3">Hereford</strain>
    </source>
</reference>